<dbReference type="Pfam" id="PF25137">
    <property type="entry name" value="ADH_Fe_C"/>
    <property type="match status" value="1"/>
</dbReference>
<keyword evidence="3" id="KW-0560">Oxidoreductase</keyword>
<evidence type="ECO:0000256" key="1">
    <source>
        <dbReference type="ARBA" id="ARBA00001962"/>
    </source>
</evidence>
<dbReference type="GO" id="GO:0046872">
    <property type="term" value="F:metal ion binding"/>
    <property type="evidence" value="ECO:0007669"/>
    <property type="project" value="InterPro"/>
</dbReference>
<dbReference type="SUPFAM" id="SSF56796">
    <property type="entry name" value="Dehydroquinate synthase-like"/>
    <property type="match status" value="1"/>
</dbReference>
<keyword evidence="4" id="KW-0520">NAD</keyword>
<comment type="similarity">
    <text evidence="2">Belongs to the iron-containing alcohol dehydrogenase family.</text>
</comment>
<feature type="domain" description="Fe-containing alcohol dehydrogenase-like C-terminal" evidence="6">
    <location>
        <begin position="198"/>
        <end position="390"/>
    </location>
</feature>
<dbReference type="EMBL" id="DSVQ01000012">
    <property type="protein sequence ID" value="HGT38807.1"/>
    <property type="molecule type" value="Genomic_DNA"/>
</dbReference>
<evidence type="ECO:0000313" key="7">
    <source>
        <dbReference type="EMBL" id="HGT38807.1"/>
    </source>
</evidence>
<dbReference type="PANTHER" id="PTHR11496:SF102">
    <property type="entry name" value="ALCOHOL DEHYDROGENASE 4"/>
    <property type="match status" value="1"/>
</dbReference>
<dbReference type="GO" id="GO:0004022">
    <property type="term" value="F:alcohol dehydrogenase (NAD+) activity"/>
    <property type="evidence" value="ECO:0007669"/>
    <property type="project" value="TreeGrafter"/>
</dbReference>
<dbReference type="InterPro" id="IPR018211">
    <property type="entry name" value="ADH_Fe_CS"/>
</dbReference>
<dbReference type="Gene3D" id="1.20.1090.10">
    <property type="entry name" value="Dehydroquinate synthase-like - alpha domain"/>
    <property type="match status" value="1"/>
</dbReference>
<reference evidence="7" key="1">
    <citation type="journal article" date="2020" name="mSystems">
        <title>Genome- and Community-Level Interaction Insights into Carbon Utilization and Element Cycling Functions of Hydrothermarchaeota in Hydrothermal Sediment.</title>
        <authorList>
            <person name="Zhou Z."/>
            <person name="Liu Y."/>
            <person name="Xu W."/>
            <person name="Pan J."/>
            <person name="Luo Z.H."/>
            <person name="Li M."/>
        </authorList>
    </citation>
    <scope>NUCLEOTIDE SEQUENCE [LARGE SCALE GENOMIC DNA]</scope>
    <source>
        <strain evidence="7">SpSt-508</strain>
    </source>
</reference>
<dbReference type="FunFam" id="3.40.50.1970:FF:000003">
    <property type="entry name" value="Alcohol dehydrogenase, iron-containing"/>
    <property type="match status" value="1"/>
</dbReference>
<proteinExistence type="inferred from homology"/>
<dbReference type="InterPro" id="IPR039697">
    <property type="entry name" value="Alcohol_dehydrogenase_Fe"/>
</dbReference>
<evidence type="ECO:0000259" key="6">
    <source>
        <dbReference type="Pfam" id="PF25137"/>
    </source>
</evidence>
<dbReference type="InterPro" id="IPR001670">
    <property type="entry name" value="ADH_Fe/GldA"/>
</dbReference>
<dbReference type="Gene3D" id="3.40.50.1970">
    <property type="match status" value="1"/>
</dbReference>
<gene>
    <name evidence="7" type="ORF">ENS64_06025</name>
</gene>
<evidence type="ECO:0000259" key="5">
    <source>
        <dbReference type="Pfam" id="PF00465"/>
    </source>
</evidence>
<feature type="domain" description="Alcohol dehydrogenase iron-type/glycerol dehydrogenase GldA" evidence="5">
    <location>
        <begin position="10"/>
        <end position="187"/>
    </location>
</feature>
<protein>
    <submittedName>
        <fullName evidence="7">Iron-containing alcohol dehydrogenase</fullName>
    </submittedName>
</protein>
<sequence length="391" mass="41522">MIGNYTFFAPQQIVFGWGRRREVGALASTLGRRVWLLSGSRTLERQGHVAALAEELRAKGLEVHTASAPAREPEVADVDALTNDWRARGAAAGDCVVAIGGGSTLDLAKAAAAMVTNRRGDSVLDYLEGVGKGWTISEPPLPLLAMPTTAGTGSEATKNAVISSYDPPFKKSLRSDRMVPRIVLVDPELSVTVPRETTAYTGMDALTQLLESALTRRAAPIPQALCRQGLQLAWSALPRAVRNGGDREAREAMAHAALLSGMALANSGLGVAHGVAAALGVHHRVPHGLACAVMLPAALRINRFVREAELAEIAHLLLGRSWSSPAAAVDALLEAVDALCRDIGIPSRLRDLGVPREDLPRLVPSSHGNSLSGNPRELSDDELRTLLESLW</sequence>
<evidence type="ECO:0000256" key="3">
    <source>
        <dbReference type="ARBA" id="ARBA00023002"/>
    </source>
</evidence>
<dbReference type="CDD" id="cd08183">
    <property type="entry name" value="Fe-ADH-like"/>
    <property type="match status" value="1"/>
</dbReference>
<comment type="cofactor">
    <cofactor evidence="1">
        <name>Fe cation</name>
        <dbReference type="ChEBI" id="CHEBI:24875"/>
    </cofactor>
</comment>
<accession>A0A7C4QMF8</accession>
<organism evidence="7">
    <name type="scientific">Schlesneria paludicola</name>
    <dbReference type="NCBI Taxonomy" id="360056"/>
    <lineage>
        <taxon>Bacteria</taxon>
        <taxon>Pseudomonadati</taxon>
        <taxon>Planctomycetota</taxon>
        <taxon>Planctomycetia</taxon>
        <taxon>Planctomycetales</taxon>
        <taxon>Planctomycetaceae</taxon>
        <taxon>Schlesneria</taxon>
    </lineage>
</organism>
<dbReference type="InterPro" id="IPR056798">
    <property type="entry name" value="ADH_Fe_C"/>
</dbReference>
<name>A0A7C4QMF8_9PLAN</name>
<comment type="caution">
    <text evidence="7">The sequence shown here is derived from an EMBL/GenBank/DDBJ whole genome shotgun (WGS) entry which is preliminary data.</text>
</comment>
<dbReference type="PROSITE" id="PS00913">
    <property type="entry name" value="ADH_IRON_1"/>
    <property type="match status" value="1"/>
</dbReference>
<dbReference type="PANTHER" id="PTHR11496">
    <property type="entry name" value="ALCOHOL DEHYDROGENASE"/>
    <property type="match status" value="1"/>
</dbReference>
<evidence type="ECO:0000256" key="4">
    <source>
        <dbReference type="ARBA" id="ARBA00023027"/>
    </source>
</evidence>
<dbReference type="Pfam" id="PF00465">
    <property type="entry name" value="Fe-ADH"/>
    <property type="match status" value="1"/>
</dbReference>
<evidence type="ECO:0000256" key="2">
    <source>
        <dbReference type="ARBA" id="ARBA00007358"/>
    </source>
</evidence>
<dbReference type="AlphaFoldDB" id="A0A7C4QMF8"/>